<dbReference type="CTD" id="36385336"/>
<proteinExistence type="predicted"/>
<dbReference type="GO" id="GO:0046975">
    <property type="term" value="F:histone H3K36 methyltransferase activity"/>
    <property type="evidence" value="ECO:0007669"/>
    <property type="project" value="TreeGrafter"/>
</dbReference>
<dbReference type="GO" id="GO:0000014">
    <property type="term" value="F:single-stranded DNA endodeoxyribonuclease activity"/>
    <property type="evidence" value="ECO:0007669"/>
    <property type="project" value="TreeGrafter"/>
</dbReference>
<keyword evidence="3" id="KW-1185">Reference proteome</keyword>
<dbReference type="GO" id="GO:0000729">
    <property type="term" value="P:DNA double-strand break processing"/>
    <property type="evidence" value="ECO:0007669"/>
    <property type="project" value="TreeGrafter"/>
</dbReference>
<dbReference type="GO" id="GO:0003690">
    <property type="term" value="F:double-stranded DNA binding"/>
    <property type="evidence" value="ECO:0007669"/>
    <property type="project" value="TreeGrafter"/>
</dbReference>
<dbReference type="InterPro" id="IPR036397">
    <property type="entry name" value="RNaseH_sf"/>
</dbReference>
<name>A0A090MQS2_STRRB</name>
<dbReference type="InterPro" id="IPR052709">
    <property type="entry name" value="Transposase-MT_Hybrid"/>
</dbReference>
<dbReference type="GO" id="GO:0042800">
    <property type="term" value="F:histone H3K4 methyltransferase activity"/>
    <property type="evidence" value="ECO:0007669"/>
    <property type="project" value="TreeGrafter"/>
</dbReference>
<dbReference type="EMBL" id="LN609399">
    <property type="protein sequence ID" value="CEF60523.1"/>
    <property type="molecule type" value="Genomic_DNA"/>
</dbReference>
<dbReference type="GO" id="GO:0003697">
    <property type="term" value="F:single-stranded DNA binding"/>
    <property type="evidence" value="ECO:0007669"/>
    <property type="project" value="TreeGrafter"/>
</dbReference>
<dbReference type="GO" id="GO:0006303">
    <property type="term" value="P:double-strand break repair via nonhomologous end joining"/>
    <property type="evidence" value="ECO:0007669"/>
    <property type="project" value="TreeGrafter"/>
</dbReference>
<feature type="domain" description="Mos1 transposase HTH" evidence="1">
    <location>
        <begin position="4"/>
        <end position="51"/>
    </location>
</feature>
<keyword evidence="2" id="KW-0808">Transferase</keyword>
<dbReference type="Proteomes" id="UP000035682">
    <property type="component" value="Unplaced"/>
</dbReference>
<protein>
    <submittedName>
        <fullName evidence="2 4">Histone-lysine N-methyltransferase SETMAR</fullName>
    </submittedName>
</protein>
<evidence type="ECO:0000313" key="3">
    <source>
        <dbReference type="Proteomes" id="UP000035682"/>
    </source>
</evidence>
<keyword evidence="2" id="KW-0489">Methyltransferase</keyword>
<dbReference type="Gene3D" id="1.10.10.1450">
    <property type="match status" value="1"/>
</dbReference>
<dbReference type="GO" id="GO:0000793">
    <property type="term" value="C:condensed chromosome"/>
    <property type="evidence" value="ECO:0007669"/>
    <property type="project" value="TreeGrafter"/>
</dbReference>
<reference evidence="2" key="2">
    <citation type="submission" date="2014-09" db="EMBL/GenBank/DDBJ databases">
        <authorList>
            <person name="Aslett A.Martin."/>
        </authorList>
    </citation>
    <scope>NUCLEOTIDE SEQUENCE</scope>
    <source>
        <strain evidence="2">ED321 Heterogonic</strain>
    </source>
</reference>
<evidence type="ECO:0000313" key="2">
    <source>
        <dbReference type="EMBL" id="CEF60523.1"/>
    </source>
</evidence>
<dbReference type="RefSeq" id="XP_024499732.1">
    <property type="nucleotide sequence ID" value="XM_024645450.1"/>
</dbReference>
<accession>A0A090MQS2</accession>
<dbReference type="GO" id="GO:0031297">
    <property type="term" value="P:replication fork processing"/>
    <property type="evidence" value="ECO:0007669"/>
    <property type="project" value="TreeGrafter"/>
</dbReference>
<dbReference type="GO" id="GO:0005634">
    <property type="term" value="C:nucleus"/>
    <property type="evidence" value="ECO:0007669"/>
    <property type="project" value="TreeGrafter"/>
</dbReference>
<dbReference type="PANTHER" id="PTHR46060:SF2">
    <property type="entry name" value="HISTONE-LYSINE N-METHYLTRANSFERASE SETMAR"/>
    <property type="match status" value="1"/>
</dbReference>
<evidence type="ECO:0000259" key="1">
    <source>
        <dbReference type="Pfam" id="PF17906"/>
    </source>
</evidence>
<dbReference type="GO" id="GO:0035861">
    <property type="term" value="C:site of double-strand break"/>
    <property type="evidence" value="ECO:0007669"/>
    <property type="project" value="TreeGrafter"/>
</dbReference>
<evidence type="ECO:0000313" key="4">
    <source>
        <dbReference type="WBParaSite" id="SRAE_X000226000.1"/>
    </source>
</evidence>
<dbReference type="GO" id="GO:0044774">
    <property type="term" value="P:mitotic DNA integrity checkpoint signaling"/>
    <property type="evidence" value="ECO:0007669"/>
    <property type="project" value="TreeGrafter"/>
</dbReference>
<dbReference type="Pfam" id="PF17906">
    <property type="entry name" value="HTH_48"/>
    <property type="match status" value="1"/>
</dbReference>
<dbReference type="AlphaFoldDB" id="A0A090MQS2"/>
<gene>
    <name evidence="2 4 5" type="ORF">SRAE_X000226000</name>
</gene>
<dbReference type="InterPro" id="IPR036388">
    <property type="entry name" value="WH-like_DNA-bd_sf"/>
</dbReference>
<dbReference type="Gene3D" id="1.10.10.10">
    <property type="entry name" value="Winged helix-like DNA-binding domain superfamily/Winged helix DNA-binding domain"/>
    <property type="match status" value="1"/>
</dbReference>
<dbReference type="GeneID" id="36385336"/>
<dbReference type="Gene3D" id="3.30.420.10">
    <property type="entry name" value="Ribonuclease H-like superfamily/Ribonuclease H"/>
    <property type="match status" value="1"/>
</dbReference>
<dbReference type="WBParaSite" id="SRAE_X000226000.1">
    <property type="protein sequence ID" value="SRAE_X000226000.1"/>
    <property type="gene ID" value="WBGene00267842"/>
</dbReference>
<dbReference type="GO" id="GO:0015074">
    <property type="term" value="P:DNA integration"/>
    <property type="evidence" value="ECO:0007669"/>
    <property type="project" value="TreeGrafter"/>
</dbReference>
<dbReference type="InterPro" id="IPR041426">
    <property type="entry name" value="Mos1_HTH"/>
</dbReference>
<dbReference type="PANTHER" id="PTHR46060">
    <property type="entry name" value="MARINER MOS1 TRANSPOSASE-LIKE PROTEIN"/>
    <property type="match status" value="1"/>
</dbReference>
<organism evidence="2">
    <name type="scientific">Strongyloides ratti</name>
    <name type="common">Parasitic roundworm</name>
    <dbReference type="NCBI Taxonomy" id="34506"/>
    <lineage>
        <taxon>Eukaryota</taxon>
        <taxon>Metazoa</taxon>
        <taxon>Ecdysozoa</taxon>
        <taxon>Nematoda</taxon>
        <taxon>Chromadorea</taxon>
        <taxon>Rhabditida</taxon>
        <taxon>Tylenchina</taxon>
        <taxon>Panagrolaimomorpha</taxon>
        <taxon>Strongyloidoidea</taxon>
        <taxon>Strongyloididae</taxon>
        <taxon>Strongyloides</taxon>
    </lineage>
</organism>
<reference evidence="3" key="1">
    <citation type="submission" date="2014-09" db="EMBL/GenBank/DDBJ databases">
        <authorList>
            <person name="Martin A.A."/>
        </authorList>
    </citation>
    <scope>NUCLEOTIDE SEQUENCE</scope>
    <source>
        <strain evidence="3">ED321</strain>
    </source>
</reference>
<dbReference type="WormBase" id="SRAE_X000226000">
    <property type="protein sequence ID" value="SRP04333"/>
    <property type="gene ID" value="WBGene00267842"/>
</dbReference>
<dbReference type="OMA" id="PHEITND"/>
<sequence length="167" mass="19887">MPSKTDIRIIFLYEFKRETKATETARNINSAFRENVVTLMTVQRWFKKFRRKIESLENEDRGRPPLTVNNDELKNVIEANSRQTVREVVQVMGVSKSSVFHHLKQLGKTKKLDQWIPHELDKYQKNRRFEICSSLLLKNRNDPFLERIATCDEKWILYDNRKKMASG</sequence>
<evidence type="ECO:0000313" key="5">
    <source>
        <dbReference type="WormBase" id="SRAE_X000226000"/>
    </source>
</evidence>
<dbReference type="GO" id="GO:0032259">
    <property type="term" value="P:methylation"/>
    <property type="evidence" value="ECO:0007669"/>
    <property type="project" value="UniProtKB-KW"/>
</dbReference>
<reference evidence="4" key="3">
    <citation type="submission" date="2020-12" db="UniProtKB">
        <authorList>
            <consortium name="WormBaseParasite"/>
        </authorList>
    </citation>
    <scope>IDENTIFICATION</scope>
</reference>
<dbReference type="GO" id="GO:0044547">
    <property type="term" value="F:DNA topoisomerase binding"/>
    <property type="evidence" value="ECO:0007669"/>
    <property type="project" value="TreeGrafter"/>
</dbReference>
<dbReference type="OrthoDB" id="5872915at2759"/>